<protein>
    <submittedName>
        <fullName evidence="2">Uncharacterized protein</fullName>
    </submittedName>
</protein>
<keyword evidence="3" id="KW-1185">Reference proteome</keyword>
<organism evidence="2 3">
    <name type="scientific">Dermatophagoides farinae</name>
    <name type="common">American house dust mite</name>
    <dbReference type="NCBI Taxonomy" id="6954"/>
    <lineage>
        <taxon>Eukaryota</taxon>
        <taxon>Metazoa</taxon>
        <taxon>Ecdysozoa</taxon>
        <taxon>Arthropoda</taxon>
        <taxon>Chelicerata</taxon>
        <taxon>Arachnida</taxon>
        <taxon>Acari</taxon>
        <taxon>Acariformes</taxon>
        <taxon>Sarcoptiformes</taxon>
        <taxon>Astigmata</taxon>
        <taxon>Psoroptidia</taxon>
        <taxon>Analgoidea</taxon>
        <taxon>Pyroglyphidae</taxon>
        <taxon>Dermatophagoidinae</taxon>
        <taxon>Dermatophagoides</taxon>
    </lineage>
</organism>
<sequence length="80" mass="9242">MNFSHKIFVSYVYRLVITNSGAISIKWKIPPQGEEKPQVGNMPMKNSQWKEYAEIWQNGNQTMNKPDRAGMNPGQRKTSQ</sequence>
<gene>
    <name evidence="2" type="ORF">DERF_005046</name>
</gene>
<name>A0A922L8A6_DERFA</name>
<dbReference type="Proteomes" id="UP000790347">
    <property type="component" value="Unassembled WGS sequence"/>
</dbReference>
<evidence type="ECO:0000313" key="3">
    <source>
        <dbReference type="Proteomes" id="UP000790347"/>
    </source>
</evidence>
<reference evidence="2" key="2">
    <citation type="journal article" date="2022" name="Res Sq">
        <title>Comparative Genomics Reveals Insights into the Divergent Evolution of Astigmatic Mites and Household Pest Adaptations.</title>
        <authorList>
            <person name="Xiong Q."/>
            <person name="Wan A.T.-Y."/>
            <person name="Liu X.-Y."/>
            <person name="Fung C.S.-H."/>
            <person name="Xiao X."/>
            <person name="Malainual N."/>
            <person name="Hou J."/>
            <person name="Wang L."/>
            <person name="Wang M."/>
            <person name="Yang K."/>
            <person name="Cui Y."/>
            <person name="Leung E."/>
            <person name="Nong W."/>
            <person name="Shin S.-K."/>
            <person name="Au S."/>
            <person name="Jeong K.Y."/>
            <person name="Chew F.T."/>
            <person name="Hui J."/>
            <person name="Leung T.F."/>
            <person name="Tungtrongchitr A."/>
            <person name="Zhong N."/>
            <person name="Liu Z."/>
            <person name="Tsui S."/>
        </authorList>
    </citation>
    <scope>NUCLEOTIDE SEQUENCE</scope>
    <source>
        <strain evidence="2">Derf</strain>
        <tissue evidence="2">Whole organism</tissue>
    </source>
</reference>
<accession>A0A922L8A6</accession>
<comment type="caution">
    <text evidence="2">The sequence shown here is derived from an EMBL/GenBank/DDBJ whole genome shotgun (WGS) entry which is preliminary data.</text>
</comment>
<evidence type="ECO:0000313" key="2">
    <source>
        <dbReference type="EMBL" id="KAH9521382.1"/>
    </source>
</evidence>
<feature type="region of interest" description="Disordered" evidence="1">
    <location>
        <begin position="60"/>
        <end position="80"/>
    </location>
</feature>
<evidence type="ECO:0000256" key="1">
    <source>
        <dbReference type="SAM" id="MobiDB-lite"/>
    </source>
</evidence>
<dbReference type="AlphaFoldDB" id="A0A922L8A6"/>
<reference evidence="2" key="1">
    <citation type="submission" date="2013-05" db="EMBL/GenBank/DDBJ databases">
        <authorList>
            <person name="Yim A.K.Y."/>
            <person name="Chan T.F."/>
            <person name="Ji K.M."/>
            <person name="Liu X.Y."/>
            <person name="Zhou J.W."/>
            <person name="Li R.Q."/>
            <person name="Yang K.Y."/>
            <person name="Li J."/>
            <person name="Li M."/>
            <person name="Law P.T.W."/>
            <person name="Wu Y.L."/>
            <person name="Cai Z.L."/>
            <person name="Qin H."/>
            <person name="Bao Y."/>
            <person name="Leung R.K.K."/>
            <person name="Ng P.K.S."/>
            <person name="Zou J."/>
            <person name="Zhong X.J."/>
            <person name="Ran P.X."/>
            <person name="Zhong N.S."/>
            <person name="Liu Z.G."/>
            <person name="Tsui S.K.W."/>
        </authorList>
    </citation>
    <scope>NUCLEOTIDE SEQUENCE</scope>
    <source>
        <strain evidence="2">Derf</strain>
        <tissue evidence="2">Whole organism</tissue>
    </source>
</reference>
<proteinExistence type="predicted"/>
<dbReference type="EMBL" id="ASGP02000002">
    <property type="protein sequence ID" value="KAH9521382.1"/>
    <property type="molecule type" value="Genomic_DNA"/>
</dbReference>